<name>A0ABP9NQP9_9PSEU</name>
<dbReference type="PROSITE" id="PS50977">
    <property type="entry name" value="HTH_TETR_2"/>
    <property type="match status" value="1"/>
</dbReference>
<evidence type="ECO:0000313" key="6">
    <source>
        <dbReference type="EMBL" id="GAA5131577.1"/>
    </source>
</evidence>
<evidence type="ECO:0000313" key="7">
    <source>
        <dbReference type="Proteomes" id="UP001500804"/>
    </source>
</evidence>
<dbReference type="Pfam" id="PF21351">
    <property type="entry name" value="TetR_C_41"/>
    <property type="match status" value="1"/>
</dbReference>
<feature type="DNA-binding region" description="H-T-H motif" evidence="4">
    <location>
        <begin position="32"/>
        <end position="51"/>
    </location>
</feature>
<dbReference type="InterPro" id="IPR001647">
    <property type="entry name" value="HTH_TetR"/>
</dbReference>
<dbReference type="Proteomes" id="UP001500804">
    <property type="component" value="Unassembled WGS sequence"/>
</dbReference>
<evidence type="ECO:0000259" key="5">
    <source>
        <dbReference type="PROSITE" id="PS50977"/>
    </source>
</evidence>
<gene>
    <name evidence="6" type="ORF">GCM10023320_54980</name>
</gene>
<comment type="caution">
    <text evidence="6">The sequence shown here is derived from an EMBL/GenBank/DDBJ whole genome shotgun (WGS) entry which is preliminary data.</text>
</comment>
<dbReference type="Pfam" id="PF00440">
    <property type="entry name" value="TetR_N"/>
    <property type="match status" value="1"/>
</dbReference>
<keyword evidence="7" id="KW-1185">Reference proteome</keyword>
<dbReference type="Gene3D" id="1.10.357.10">
    <property type="entry name" value="Tetracycline Repressor, domain 2"/>
    <property type="match status" value="1"/>
</dbReference>
<protein>
    <submittedName>
        <fullName evidence="6">TetR/AcrR family transcriptional regulator</fullName>
    </submittedName>
</protein>
<reference evidence="7" key="1">
    <citation type="journal article" date="2019" name="Int. J. Syst. Evol. Microbiol.">
        <title>The Global Catalogue of Microorganisms (GCM) 10K type strain sequencing project: providing services to taxonomists for standard genome sequencing and annotation.</title>
        <authorList>
            <consortium name="The Broad Institute Genomics Platform"/>
            <consortium name="The Broad Institute Genome Sequencing Center for Infectious Disease"/>
            <person name="Wu L."/>
            <person name="Ma J."/>
        </authorList>
    </citation>
    <scope>NUCLEOTIDE SEQUENCE [LARGE SCALE GENOMIC DNA]</scope>
    <source>
        <strain evidence="7">JCM 18302</strain>
    </source>
</reference>
<sequence length="199" mass="21521">MSTRDERADETRRELLRVARELFADRGYAAVGTEEIVARAGLTRGALYHHFQGKRDLFRAVHEQLEEELVAEIASGLAGVADPEVLLDAGVRAFLDSCTDPRLARVTLVDAPTVLGWSQWREIDERHGLGLVTAALSGAMDAGVIARQDVRPLAHLVIGALGEAALLIANAEDPAAMRRQVEPAVLALVGGLRVHPPDR</sequence>
<organism evidence="6 7">
    <name type="scientific">Pseudonocardia adelaidensis</name>
    <dbReference type="NCBI Taxonomy" id="648754"/>
    <lineage>
        <taxon>Bacteria</taxon>
        <taxon>Bacillati</taxon>
        <taxon>Actinomycetota</taxon>
        <taxon>Actinomycetes</taxon>
        <taxon>Pseudonocardiales</taxon>
        <taxon>Pseudonocardiaceae</taxon>
        <taxon>Pseudonocardia</taxon>
    </lineage>
</organism>
<dbReference type="PANTHER" id="PTHR30055">
    <property type="entry name" value="HTH-TYPE TRANSCRIPTIONAL REGULATOR RUTR"/>
    <property type="match status" value="1"/>
</dbReference>
<keyword evidence="3" id="KW-0804">Transcription</keyword>
<keyword evidence="2 4" id="KW-0238">DNA-binding</keyword>
<evidence type="ECO:0000256" key="1">
    <source>
        <dbReference type="ARBA" id="ARBA00023015"/>
    </source>
</evidence>
<dbReference type="PANTHER" id="PTHR30055:SF234">
    <property type="entry name" value="HTH-TYPE TRANSCRIPTIONAL REGULATOR BETI"/>
    <property type="match status" value="1"/>
</dbReference>
<dbReference type="InterPro" id="IPR050109">
    <property type="entry name" value="HTH-type_TetR-like_transc_reg"/>
</dbReference>
<dbReference type="InterPro" id="IPR049484">
    <property type="entry name" value="Rv0078-like_C"/>
</dbReference>
<dbReference type="EMBL" id="BAABJO010000024">
    <property type="protein sequence ID" value="GAA5131577.1"/>
    <property type="molecule type" value="Genomic_DNA"/>
</dbReference>
<keyword evidence="1" id="KW-0805">Transcription regulation</keyword>
<evidence type="ECO:0000256" key="2">
    <source>
        <dbReference type="ARBA" id="ARBA00023125"/>
    </source>
</evidence>
<dbReference type="RefSeq" id="WP_345608558.1">
    <property type="nucleotide sequence ID" value="NZ_BAABJO010000024.1"/>
</dbReference>
<dbReference type="InterPro" id="IPR009057">
    <property type="entry name" value="Homeodomain-like_sf"/>
</dbReference>
<proteinExistence type="predicted"/>
<accession>A0ABP9NQP9</accession>
<evidence type="ECO:0000256" key="4">
    <source>
        <dbReference type="PROSITE-ProRule" id="PRU00335"/>
    </source>
</evidence>
<feature type="domain" description="HTH tetR-type" evidence="5">
    <location>
        <begin position="9"/>
        <end position="69"/>
    </location>
</feature>
<dbReference type="SUPFAM" id="SSF46689">
    <property type="entry name" value="Homeodomain-like"/>
    <property type="match status" value="1"/>
</dbReference>
<evidence type="ECO:0000256" key="3">
    <source>
        <dbReference type="ARBA" id="ARBA00023163"/>
    </source>
</evidence>
<dbReference type="PRINTS" id="PR00455">
    <property type="entry name" value="HTHTETR"/>
</dbReference>